<accession>A0AAJ0GQ45</accession>
<protein>
    <submittedName>
        <fullName evidence="2">Uncharacterized protein</fullName>
    </submittedName>
</protein>
<name>A0AAJ0GQ45_9PEZI</name>
<organism evidence="2 3">
    <name type="scientific">Chaetomium strumarium</name>
    <dbReference type="NCBI Taxonomy" id="1170767"/>
    <lineage>
        <taxon>Eukaryota</taxon>
        <taxon>Fungi</taxon>
        <taxon>Dikarya</taxon>
        <taxon>Ascomycota</taxon>
        <taxon>Pezizomycotina</taxon>
        <taxon>Sordariomycetes</taxon>
        <taxon>Sordariomycetidae</taxon>
        <taxon>Sordariales</taxon>
        <taxon>Chaetomiaceae</taxon>
        <taxon>Chaetomium</taxon>
    </lineage>
</organism>
<reference evidence="2" key="2">
    <citation type="submission" date="2023-06" db="EMBL/GenBank/DDBJ databases">
        <authorList>
            <consortium name="Lawrence Berkeley National Laboratory"/>
            <person name="Mondo S.J."/>
            <person name="Hensen N."/>
            <person name="Bonometti L."/>
            <person name="Westerberg I."/>
            <person name="Brannstrom I.O."/>
            <person name="Guillou S."/>
            <person name="Cros-Aarteil S."/>
            <person name="Calhoun S."/>
            <person name="Haridas S."/>
            <person name="Kuo A."/>
            <person name="Pangilinan J."/>
            <person name="Riley R."/>
            <person name="Labutti K."/>
            <person name="Andreopoulos B."/>
            <person name="Lipzen A."/>
            <person name="Chen C."/>
            <person name="Yanf M."/>
            <person name="Daum C."/>
            <person name="Ng V."/>
            <person name="Clum A."/>
            <person name="Steindorff A."/>
            <person name="Ohm R."/>
            <person name="Martin F."/>
            <person name="Silar P."/>
            <person name="Natvig D."/>
            <person name="Lalanne C."/>
            <person name="Gautier V."/>
            <person name="Ament-Velasquez S.L."/>
            <person name="Kruys A."/>
            <person name="Hutchinson M.I."/>
            <person name="Powell A.J."/>
            <person name="Barry K."/>
            <person name="Miller A.N."/>
            <person name="Grigoriev I.V."/>
            <person name="Debuchy R."/>
            <person name="Gladieux P."/>
            <person name="Thoren M.H."/>
            <person name="Johannesson H."/>
        </authorList>
    </citation>
    <scope>NUCLEOTIDE SEQUENCE</scope>
    <source>
        <strain evidence="2">CBS 333.67</strain>
    </source>
</reference>
<keyword evidence="3" id="KW-1185">Reference proteome</keyword>
<feature type="region of interest" description="Disordered" evidence="1">
    <location>
        <begin position="24"/>
        <end position="45"/>
    </location>
</feature>
<reference evidence="2" key="1">
    <citation type="journal article" date="2023" name="Mol. Phylogenet. Evol.">
        <title>Genome-scale phylogeny and comparative genomics of the fungal order Sordariales.</title>
        <authorList>
            <person name="Hensen N."/>
            <person name="Bonometti L."/>
            <person name="Westerberg I."/>
            <person name="Brannstrom I.O."/>
            <person name="Guillou S."/>
            <person name="Cros-Aarteil S."/>
            <person name="Calhoun S."/>
            <person name="Haridas S."/>
            <person name="Kuo A."/>
            <person name="Mondo S."/>
            <person name="Pangilinan J."/>
            <person name="Riley R."/>
            <person name="LaButti K."/>
            <person name="Andreopoulos B."/>
            <person name="Lipzen A."/>
            <person name="Chen C."/>
            <person name="Yan M."/>
            <person name="Daum C."/>
            <person name="Ng V."/>
            <person name="Clum A."/>
            <person name="Steindorff A."/>
            <person name="Ohm R.A."/>
            <person name="Martin F."/>
            <person name="Silar P."/>
            <person name="Natvig D.O."/>
            <person name="Lalanne C."/>
            <person name="Gautier V."/>
            <person name="Ament-Velasquez S.L."/>
            <person name="Kruys A."/>
            <person name="Hutchinson M.I."/>
            <person name="Powell A.J."/>
            <person name="Barry K."/>
            <person name="Miller A.N."/>
            <person name="Grigoriev I.V."/>
            <person name="Debuchy R."/>
            <person name="Gladieux P."/>
            <person name="Hiltunen Thoren M."/>
            <person name="Johannesson H."/>
        </authorList>
    </citation>
    <scope>NUCLEOTIDE SEQUENCE</scope>
    <source>
        <strain evidence="2">CBS 333.67</strain>
    </source>
</reference>
<dbReference type="AlphaFoldDB" id="A0AAJ0GQ45"/>
<gene>
    <name evidence="2" type="ORF">B0T15DRAFT_285848</name>
</gene>
<comment type="caution">
    <text evidence="2">The sequence shown here is derived from an EMBL/GenBank/DDBJ whole genome shotgun (WGS) entry which is preliminary data.</text>
</comment>
<evidence type="ECO:0000313" key="3">
    <source>
        <dbReference type="Proteomes" id="UP001273166"/>
    </source>
</evidence>
<dbReference type="Proteomes" id="UP001273166">
    <property type="component" value="Unassembled WGS sequence"/>
</dbReference>
<dbReference type="RefSeq" id="XP_062719620.1">
    <property type="nucleotide sequence ID" value="XM_062863631.1"/>
</dbReference>
<dbReference type="EMBL" id="JAUDZG010000006">
    <property type="protein sequence ID" value="KAK3303840.1"/>
    <property type="molecule type" value="Genomic_DNA"/>
</dbReference>
<dbReference type="GeneID" id="87882460"/>
<feature type="compositionally biased region" description="Polar residues" evidence="1">
    <location>
        <begin position="24"/>
        <end position="42"/>
    </location>
</feature>
<proteinExistence type="predicted"/>
<evidence type="ECO:0000313" key="2">
    <source>
        <dbReference type="EMBL" id="KAK3303840.1"/>
    </source>
</evidence>
<sequence>MQPGSCPIRRIFLTSGVFAANPSTAHCPSRSSTRQTNSSKHTTQLRDFKSARCQTTSQSARCVSTKNNLHEMFPDLEVLPRPEPNYASKEEHISWQQEYEQWRGLRCGCGRGYFCREHGSWISGLEVGSKVAVTWEQQQRGLCPNTTTKFRQWDNATPWLGCLFPSQVTRTSPLTSVSATASHPRALKIEI</sequence>
<evidence type="ECO:0000256" key="1">
    <source>
        <dbReference type="SAM" id="MobiDB-lite"/>
    </source>
</evidence>